<dbReference type="GO" id="GO:0008270">
    <property type="term" value="F:zinc ion binding"/>
    <property type="evidence" value="ECO:0007669"/>
    <property type="project" value="UniProtKB-KW"/>
</dbReference>
<reference evidence="4 5" key="1">
    <citation type="submission" date="2016-03" db="EMBL/GenBank/DDBJ databases">
        <authorList>
            <person name="Devillers H."/>
        </authorList>
    </citation>
    <scope>NUCLEOTIDE SEQUENCE [LARGE SCALE GENOMIC DNA]</scope>
    <source>
        <strain evidence="4">CBS 11717</strain>
    </source>
</reference>
<dbReference type="InterPro" id="IPR013087">
    <property type="entry name" value="Znf_C2H2_type"/>
</dbReference>
<keyword evidence="1" id="KW-0863">Zinc-finger</keyword>
<keyword evidence="5" id="KW-1185">Reference proteome</keyword>
<feature type="compositionally biased region" description="Basic and acidic residues" evidence="2">
    <location>
        <begin position="240"/>
        <end position="266"/>
    </location>
</feature>
<protein>
    <submittedName>
        <fullName evidence="4">LAMI_0G15060g1_1</fullName>
    </submittedName>
</protein>
<evidence type="ECO:0000313" key="5">
    <source>
        <dbReference type="Proteomes" id="UP000191024"/>
    </source>
</evidence>
<feature type="region of interest" description="Disordered" evidence="2">
    <location>
        <begin position="194"/>
        <end position="293"/>
    </location>
</feature>
<feature type="compositionally biased region" description="Acidic residues" evidence="2">
    <location>
        <begin position="267"/>
        <end position="293"/>
    </location>
</feature>
<dbReference type="EMBL" id="LT598469">
    <property type="protein sequence ID" value="SCV01991.1"/>
    <property type="molecule type" value="Genomic_DNA"/>
</dbReference>
<organism evidence="4 5">
    <name type="scientific">Lachancea mirantina</name>
    <dbReference type="NCBI Taxonomy" id="1230905"/>
    <lineage>
        <taxon>Eukaryota</taxon>
        <taxon>Fungi</taxon>
        <taxon>Dikarya</taxon>
        <taxon>Ascomycota</taxon>
        <taxon>Saccharomycotina</taxon>
        <taxon>Saccharomycetes</taxon>
        <taxon>Saccharomycetales</taxon>
        <taxon>Saccharomycetaceae</taxon>
        <taxon>Lachancea</taxon>
    </lineage>
</organism>
<proteinExistence type="predicted"/>
<evidence type="ECO:0000313" key="4">
    <source>
        <dbReference type="EMBL" id="SCV01991.1"/>
    </source>
</evidence>
<dbReference type="STRING" id="1230905.A0A1G4KCC5"/>
<gene>
    <name evidence="4" type="ORF">LAMI_0G15060G</name>
</gene>
<evidence type="ECO:0000256" key="2">
    <source>
        <dbReference type="SAM" id="MobiDB-lite"/>
    </source>
</evidence>
<dbReference type="Gene3D" id="3.30.160.60">
    <property type="entry name" value="Classic Zinc Finger"/>
    <property type="match status" value="1"/>
</dbReference>
<keyword evidence="1" id="KW-0862">Zinc</keyword>
<dbReference type="AlphaFoldDB" id="A0A1G4KCC5"/>
<feature type="region of interest" description="Disordered" evidence="2">
    <location>
        <begin position="307"/>
        <end position="369"/>
    </location>
</feature>
<dbReference type="Proteomes" id="UP000191024">
    <property type="component" value="Chromosome G"/>
</dbReference>
<evidence type="ECO:0000259" key="3">
    <source>
        <dbReference type="PROSITE" id="PS50157"/>
    </source>
</evidence>
<accession>A0A1G4KCC5</accession>
<feature type="compositionally biased region" description="Basic residues" evidence="2">
    <location>
        <begin position="353"/>
        <end position="364"/>
    </location>
</feature>
<dbReference type="OrthoDB" id="7295497at2759"/>
<evidence type="ECO:0000256" key="1">
    <source>
        <dbReference type="PROSITE-ProRule" id="PRU00042"/>
    </source>
</evidence>
<dbReference type="PROSITE" id="PS50157">
    <property type="entry name" value="ZINC_FINGER_C2H2_2"/>
    <property type="match status" value="1"/>
</dbReference>
<feature type="domain" description="C2H2-type" evidence="3">
    <location>
        <begin position="402"/>
        <end position="438"/>
    </location>
</feature>
<name>A0A1G4KCC5_9SACH</name>
<feature type="compositionally biased region" description="Acidic residues" evidence="2">
    <location>
        <begin position="194"/>
        <end position="212"/>
    </location>
</feature>
<sequence length="495" mass="54674">MTSTELNPLARTLTDVLDEELYHHRFAADNGGVETAVSNSTPKTWKNRSLEDLLMLPEQSFNGMTLTEANDAGSQQIFSKYADPSLTTMSLEKPVLATNGGAAHAGGVTPQQATVSLNAVMSVNPFLTRLPSHPQDVRISAPSLFQGDDMLDLEDAFSPEYYYDDSQKVFSWPLQESTTTSQDAMSIFDREFTDDLSDDEDDDDEDGDEDVEGSQFMNEWRQVTPIERSSSETPLAYPAVKDEESHIFGERRPPSSFVDDDRHDVALLDDDDDDDSDSHSSEEDEDEESFDEDMIYQGKLRKSSVIDSSDFTAPSSTRVTRESTPDGAGILSSHRGLEAKMDHTSSPSVASIARRRKHSSRRKSSCSVVPAPSIKKKLTSLVASSPGGAALASTPGHGQDVHTCQLINPLTNQPCLKKFSRPYDLIRHQKTIHASKKKVFRCLICIQEQGEEGYQKTFSRGDALSRHVKVKHELTGAEAQKAIQFAKEHVEFAAS</sequence>
<feature type="compositionally biased region" description="Polar residues" evidence="2">
    <location>
        <begin position="307"/>
        <end position="318"/>
    </location>
</feature>
<keyword evidence="1" id="KW-0479">Metal-binding</keyword>